<organism evidence="1 2">
    <name type="scientific">Pseudomonas lalucatii</name>
    <dbReference type="NCBI Taxonomy" id="1424203"/>
    <lineage>
        <taxon>Bacteria</taxon>
        <taxon>Pseudomonadati</taxon>
        <taxon>Pseudomonadota</taxon>
        <taxon>Gammaproteobacteria</taxon>
        <taxon>Pseudomonadales</taxon>
        <taxon>Pseudomonadaceae</taxon>
        <taxon>Pseudomonas</taxon>
    </lineage>
</organism>
<evidence type="ECO:0000313" key="2">
    <source>
        <dbReference type="Proteomes" id="UP001196601"/>
    </source>
</evidence>
<protein>
    <recommendedName>
        <fullName evidence="3">2-hydroxymuconate tautomerase</fullName>
    </recommendedName>
</protein>
<name>A0ABS5Q0K0_9PSED</name>
<proteinExistence type="predicted"/>
<evidence type="ECO:0000313" key="1">
    <source>
        <dbReference type="EMBL" id="MBS7661664.1"/>
    </source>
</evidence>
<dbReference type="Proteomes" id="UP001196601">
    <property type="component" value="Unassembled WGS sequence"/>
</dbReference>
<reference evidence="1 2" key="1">
    <citation type="journal article" date="2021" name="Syst. Appl. Microbiol.">
        <title>Pseudomonas lalucatii sp. nov. isolated from Vallgornera, a karstic cave in Mallorca, Western Mediterranean.</title>
        <authorList>
            <person name="Busquets A."/>
            <person name="Mulet M."/>
            <person name="Gomila M."/>
            <person name="Garcia-Valdes E."/>
        </authorList>
    </citation>
    <scope>NUCLEOTIDE SEQUENCE [LARGE SCALE GENOMIC DNA]</scope>
    <source>
        <strain evidence="1 2">R1b54</strain>
    </source>
</reference>
<dbReference type="EMBL" id="JADPMV010000001">
    <property type="protein sequence ID" value="MBS7661664.1"/>
    <property type="molecule type" value="Genomic_DNA"/>
</dbReference>
<keyword evidence="2" id="KW-1185">Reference proteome</keyword>
<dbReference type="Gene3D" id="3.30.429.10">
    <property type="entry name" value="Macrophage Migration Inhibitory Factor"/>
    <property type="match status" value="1"/>
</dbReference>
<dbReference type="InterPro" id="IPR014347">
    <property type="entry name" value="Tautomerase/MIF_sf"/>
</dbReference>
<evidence type="ECO:0008006" key="3">
    <source>
        <dbReference type="Google" id="ProtNLM"/>
    </source>
</evidence>
<sequence>MPTIRIQAIAPASCDIGRLLTRCTAAAADALGIPQGYCWAIFQPVAPGTYAEGDRVWSASEAGRAAPLISITALEGRTGELKAAVLRATAAVVAESLAVPLEQVFAEYRDIPKGQAFSGGDIC</sequence>
<dbReference type="SUPFAM" id="SSF55331">
    <property type="entry name" value="Tautomerase/MIF"/>
    <property type="match status" value="1"/>
</dbReference>
<accession>A0ABS5Q0K0</accession>
<comment type="caution">
    <text evidence="1">The sequence shown here is derived from an EMBL/GenBank/DDBJ whole genome shotgun (WGS) entry which is preliminary data.</text>
</comment>
<dbReference type="RefSeq" id="WP_213638989.1">
    <property type="nucleotide sequence ID" value="NZ_JADPMV010000001.1"/>
</dbReference>
<gene>
    <name evidence="1" type="ORF">I0D00_06855</name>
</gene>